<dbReference type="EMBL" id="CP090978">
    <property type="protein sequence ID" value="UJF32551.1"/>
    <property type="molecule type" value="Genomic_DNA"/>
</dbReference>
<keyword evidence="1" id="KW-1133">Transmembrane helix</keyword>
<gene>
    <name evidence="2" type="ORF">L0M14_23300</name>
</gene>
<keyword evidence="3" id="KW-1185">Reference proteome</keyword>
<protein>
    <submittedName>
        <fullName evidence="2">Uncharacterized protein</fullName>
    </submittedName>
</protein>
<reference evidence="2 3" key="1">
    <citation type="journal article" date="2024" name="Int. J. Syst. Evol. Microbiol.">
        <title>Paenibacillus hexagrammi sp. nov., a novel bacterium isolated from the gut content of Hexagrammos agrammus.</title>
        <authorList>
            <person name="Jung H.K."/>
            <person name="Kim D.G."/>
            <person name="Zin H."/>
            <person name="Park J."/>
            <person name="Jung H."/>
            <person name="Kim Y.O."/>
            <person name="Kong H.J."/>
            <person name="Kim J.W."/>
            <person name="Kim Y.S."/>
        </authorList>
    </citation>
    <scope>NUCLEOTIDE SEQUENCE [LARGE SCALE GENOMIC DNA]</scope>
    <source>
        <strain evidence="2 3">YPD9-1</strain>
    </source>
</reference>
<organism evidence="2 3">
    <name type="scientific">Paenibacillus hexagrammi</name>
    <dbReference type="NCBI Taxonomy" id="2908839"/>
    <lineage>
        <taxon>Bacteria</taxon>
        <taxon>Bacillati</taxon>
        <taxon>Bacillota</taxon>
        <taxon>Bacilli</taxon>
        <taxon>Bacillales</taxon>
        <taxon>Paenibacillaceae</taxon>
        <taxon>Paenibacillus</taxon>
    </lineage>
</organism>
<keyword evidence="1" id="KW-0812">Transmembrane</keyword>
<keyword evidence="1" id="KW-0472">Membrane</keyword>
<evidence type="ECO:0000313" key="3">
    <source>
        <dbReference type="Proteomes" id="UP001649230"/>
    </source>
</evidence>
<dbReference type="RefSeq" id="WP_235118900.1">
    <property type="nucleotide sequence ID" value="NZ_CP090978.1"/>
</dbReference>
<accession>A0ABY3SH87</accession>
<feature type="transmembrane region" description="Helical" evidence="1">
    <location>
        <begin position="85"/>
        <end position="103"/>
    </location>
</feature>
<sequence length="107" mass="11421">MEHVKPSYTAPVYPVQPMPMPSPAPAPMPMPMPQPVAPIMNKPVHNDIHLHASYQQTSIIYPKPVMKPAVVAAVAPAAVAPYSSAGSILVLFILLVIITRGFLAAKC</sequence>
<evidence type="ECO:0000313" key="2">
    <source>
        <dbReference type="EMBL" id="UJF32551.1"/>
    </source>
</evidence>
<proteinExistence type="predicted"/>
<name>A0ABY3SH87_9BACL</name>
<evidence type="ECO:0000256" key="1">
    <source>
        <dbReference type="SAM" id="Phobius"/>
    </source>
</evidence>
<dbReference type="Proteomes" id="UP001649230">
    <property type="component" value="Chromosome"/>
</dbReference>